<keyword evidence="1" id="KW-1133">Transmembrane helix</keyword>
<evidence type="ECO:0000313" key="2">
    <source>
        <dbReference type="EMBL" id="ULT98960.1"/>
    </source>
</evidence>
<feature type="transmembrane region" description="Helical" evidence="1">
    <location>
        <begin position="131"/>
        <end position="155"/>
    </location>
</feature>
<dbReference type="EMBL" id="CP090893">
    <property type="protein sequence ID" value="ULT98960.1"/>
    <property type="molecule type" value="Genomic_DNA"/>
</dbReference>
<gene>
    <name evidence="2" type="ORF">L3Y34_000366</name>
</gene>
<name>A0AAE9D9C2_CAEBR</name>
<proteinExistence type="predicted"/>
<sequence length="156" mass="17210">MTNVEAKIPLTAVSKIDGRTYNKGLELKAENFKCDGPGTPVPLKVNRYFKEVARSEGKDEYSRALFNPKHTKIGCSKEKTCSNTIEAGENAGKTIEIWGVCFLGPSSDYHFDASNTPEKNGMPTYEKYGDLLGVVGSSGRFFSLTLFLVSILAFYF</sequence>
<evidence type="ECO:0000256" key="1">
    <source>
        <dbReference type="SAM" id="Phobius"/>
    </source>
</evidence>
<dbReference type="AlphaFoldDB" id="A0AAE9D9C2"/>
<dbReference type="Proteomes" id="UP000827892">
    <property type="component" value="Chromosome III"/>
</dbReference>
<evidence type="ECO:0000313" key="3">
    <source>
        <dbReference type="Proteomes" id="UP000827892"/>
    </source>
</evidence>
<keyword evidence="1" id="KW-0472">Membrane</keyword>
<accession>A0AAE9D9C2</accession>
<reference evidence="2 3" key="1">
    <citation type="submission" date="2022-05" db="EMBL/GenBank/DDBJ databases">
        <title>Chromosome-level reference genomes for two strains of Caenorhabditis briggsae: an improved platform for comparative genomics.</title>
        <authorList>
            <person name="Stevens L."/>
            <person name="Andersen E.C."/>
        </authorList>
    </citation>
    <scope>NUCLEOTIDE SEQUENCE [LARGE SCALE GENOMIC DNA]</scope>
    <source>
        <strain evidence="2">QX1410_ONT</strain>
        <tissue evidence="2">Whole-organism</tissue>
    </source>
</reference>
<keyword evidence="1" id="KW-0812">Transmembrane</keyword>
<organism evidence="2 3">
    <name type="scientific">Caenorhabditis briggsae</name>
    <dbReference type="NCBI Taxonomy" id="6238"/>
    <lineage>
        <taxon>Eukaryota</taxon>
        <taxon>Metazoa</taxon>
        <taxon>Ecdysozoa</taxon>
        <taxon>Nematoda</taxon>
        <taxon>Chromadorea</taxon>
        <taxon>Rhabditida</taxon>
        <taxon>Rhabditina</taxon>
        <taxon>Rhabditomorpha</taxon>
        <taxon>Rhabditoidea</taxon>
        <taxon>Rhabditidae</taxon>
        <taxon>Peloderinae</taxon>
        <taxon>Caenorhabditis</taxon>
    </lineage>
</organism>
<protein>
    <submittedName>
        <fullName evidence="2">Uncharacterized protein</fullName>
    </submittedName>
</protein>